<evidence type="ECO:0000313" key="3">
    <source>
        <dbReference type="Proteomes" id="UP001487740"/>
    </source>
</evidence>
<name>A0AAW0V753_SCYPA</name>
<comment type="caution">
    <text evidence="2">The sequence shown here is derived from an EMBL/GenBank/DDBJ whole genome shotgun (WGS) entry which is preliminary data.</text>
</comment>
<gene>
    <name evidence="2" type="ORF">O3P69_002170</name>
</gene>
<keyword evidence="1" id="KW-0812">Transmembrane</keyword>
<sequence>MHTNQICFRTQSPGCIVQCVSLAVGACLFHIVGFSERRLTLSISLSNVRSELQQVLHGVLTGKKCTLQLLSLTLASHCFLIPSRRRSLRYMLLQSGFVVYLTATLDAVPKATRNRISKSYDKLQQ</sequence>
<evidence type="ECO:0000313" key="2">
    <source>
        <dbReference type="EMBL" id="KAK8407448.1"/>
    </source>
</evidence>
<reference evidence="2 3" key="1">
    <citation type="submission" date="2023-03" db="EMBL/GenBank/DDBJ databases">
        <title>High-quality genome of Scylla paramamosain provides insights in environmental adaptation.</title>
        <authorList>
            <person name="Zhang L."/>
        </authorList>
    </citation>
    <scope>NUCLEOTIDE SEQUENCE [LARGE SCALE GENOMIC DNA]</scope>
    <source>
        <strain evidence="2">LZ_2023a</strain>
        <tissue evidence="2">Muscle</tissue>
    </source>
</reference>
<evidence type="ECO:0000256" key="1">
    <source>
        <dbReference type="SAM" id="Phobius"/>
    </source>
</evidence>
<feature type="transmembrane region" description="Helical" evidence="1">
    <location>
        <begin position="12"/>
        <end position="32"/>
    </location>
</feature>
<protein>
    <submittedName>
        <fullName evidence="2">Uncharacterized protein</fullName>
    </submittedName>
</protein>
<proteinExistence type="predicted"/>
<keyword evidence="3" id="KW-1185">Reference proteome</keyword>
<dbReference type="Proteomes" id="UP001487740">
    <property type="component" value="Unassembled WGS sequence"/>
</dbReference>
<dbReference type="AlphaFoldDB" id="A0AAW0V753"/>
<dbReference type="EMBL" id="JARAKH010000001">
    <property type="protein sequence ID" value="KAK8407448.1"/>
    <property type="molecule type" value="Genomic_DNA"/>
</dbReference>
<keyword evidence="1" id="KW-0472">Membrane</keyword>
<keyword evidence="1" id="KW-1133">Transmembrane helix</keyword>
<accession>A0AAW0V753</accession>
<organism evidence="2 3">
    <name type="scientific">Scylla paramamosain</name>
    <name type="common">Mud crab</name>
    <dbReference type="NCBI Taxonomy" id="85552"/>
    <lineage>
        <taxon>Eukaryota</taxon>
        <taxon>Metazoa</taxon>
        <taxon>Ecdysozoa</taxon>
        <taxon>Arthropoda</taxon>
        <taxon>Crustacea</taxon>
        <taxon>Multicrustacea</taxon>
        <taxon>Malacostraca</taxon>
        <taxon>Eumalacostraca</taxon>
        <taxon>Eucarida</taxon>
        <taxon>Decapoda</taxon>
        <taxon>Pleocyemata</taxon>
        <taxon>Brachyura</taxon>
        <taxon>Eubrachyura</taxon>
        <taxon>Portunoidea</taxon>
        <taxon>Portunidae</taxon>
        <taxon>Portuninae</taxon>
        <taxon>Scylla</taxon>
    </lineage>
</organism>